<keyword evidence="7" id="KW-0328">Glycosyltransferase</keyword>
<keyword evidence="5" id="KW-1003">Cell membrane</keyword>
<dbReference type="Gene3D" id="3.90.550.10">
    <property type="entry name" value="Spore Coat Polysaccharide Biosynthesis Protein SpsA, Chain A"/>
    <property type="match status" value="1"/>
</dbReference>
<dbReference type="SUPFAM" id="SSF53448">
    <property type="entry name" value="Nucleotide-diphospho-sugar transferases"/>
    <property type="match status" value="1"/>
</dbReference>
<evidence type="ECO:0000256" key="1">
    <source>
        <dbReference type="ARBA" id="ARBA00004429"/>
    </source>
</evidence>
<dbReference type="Pfam" id="PF13632">
    <property type="entry name" value="Glyco_trans_2_3"/>
    <property type="match status" value="1"/>
</dbReference>
<name>A0A367VIN8_9PROT</name>
<keyword evidence="6" id="KW-0997">Cell inner membrane</keyword>
<comment type="subcellular location">
    <subcellularLocation>
        <location evidence="1">Cell inner membrane</location>
        <topology evidence="1">Multi-pass membrane protein</topology>
    </subcellularLocation>
</comment>
<protein>
    <recommendedName>
        <fullName evidence="4">Glucans biosynthesis glucosyltransferase H</fullName>
    </recommendedName>
</protein>
<dbReference type="NCBIfam" id="NF003962">
    <property type="entry name" value="PRK05454.2-5"/>
    <property type="match status" value="1"/>
</dbReference>
<gene>
    <name evidence="14" type="ORF">TH6_06210</name>
</gene>
<sequence length="705" mass="78600">MTEAANTPAKGTAPADGFDDAFCDPTVKLRGPGVGARRFFLFGASIAATAYAAWLMTDVLGADQLTIMEMVVVAFFAINFAWISLSFFTGIVGLVLRGLKLDAITLKRLKPIVRKGRLRSKNVVVIPVYNEDPNRVFAGLRASYESLVATGELDAFHFFVLSDTRDPDIWIAEEMAWAKACSDLNARGKIFFRRRAENTERKSGNLKEFCETYAANYDHMIVFDADSVMSGEAMVNMAYLMENNPDAGIIQSPPQPTGRQTLFARILQFISRVHGPTMSAGLSFWCMGSSNYWGHNAIIRTKAFIECCGLPVLSGKPPMGGHILSHDFVEAAFMRKAGWRCWLIPQLEGSWEELPPNLIDFAIRDRRWCQGNMQHARLMVAPGFKPLSRLHFFMGVMSFVSSPLWLLLLLSSTIATLQNTQLTYSFFPGQFTMFPQWPVDRSFEMLVLLVFTIGMLVLPKIISILMVCLGRDRKQYGGVMVLASGMLETLYSALQAPIMMMLHSQFVFSVLTGNQVGWDAQERDDAGVPFKAALKTHRAIIMLGLVWGAVAVFVDTAFFWWLSPILAGLVLSPWLTHYSSSLAIGKAARRMKLFVTPEEYDSPEELRALARINAESGDDDVKDGLLRLIEDPYANALHSALLPVRKPDARTAIEIGIIYEKLARLGVESLTRDEKLLILSWPVKPLDQIMAGRDHVTVKDPKPSR</sequence>
<evidence type="ECO:0000256" key="3">
    <source>
        <dbReference type="ARBA" id="ARBA00009337"/>
    </source>
</evidence>
<comment type="pathway">
    <text evidence="2">Glycan metabolism; osmoregulated periplasmic glucan (OPG) biosynthesis.</text>
</comment>
<feature type="transmembrane region" description="Helical" evidence="12">
    <location>
        <begin position="445"/>
        <end position="469"/>
    </location>
</feature>
<feature type="transmembrane region" description="Helical" evidence="12">
    <location>
        <begin position="392"/>
        <end position="417"/>
    </location>
</feature>
<dbReference type="InterPro" id="IPR050321">
    <property type="entry name" value="Glycosyltr_2/OpgH_subfam"/>
</dbReference>
<evidence type="ECO:0000256" key="2">
    <source>
        <dbReference type="ARBA" id="ARBA00005001"/>
    </source>
</evidence>
<dbReference type="InterPro" id="IPR001173">
    <property type="entry name" value="Glyco_trans_2-like"/>
</dbReference>
<evidence type="ECO:0000256" key="6">
    <source>
        <dbReference type="ARBA" id="ARBA00022519"/>
    </source>
</evidence>
<dbReference type="EMBL" id="JPWB01000002">
    <property type="protein sequence ID" value="RCK24291.1"/>
    <property type="molecule type" value="Genomic_DNA"/>
</dbReference>
<evidence type="ECO:0000256" key="11">
    <source>
        <dbReference type="ARBA" id="ARBA00023136"/>
    </source>
</evidence>
<evidence type="ECO:0000256" key="7">
    <source>
        <dbReference type="ARBA" id="ARBA00022676"/>
    </source>
</evidence>
<dbReference type="Proteomes" id="UP000253061">
    <property type="component" value="Unassembled WGS sequence"/>
</dbReference>
<dbReference type="CDD" id="cd04191">
    <property type="entry name" value="Glucan_BSP_MdoH"/>
    <property type="match status" value="1"/>
</dbReference>
<evidence type="ECO:0000256" key="10">
    <source>
        <dbReference type="ARBA" id="ARBA00022989"/>
    </source>
</evidence>
<evidence type="ECO:0000256" key="9">
    <source>
        <dbReference type="ARBA" id="ARBA00022692"/>
    </source>
</evidence>
<dbReference type="NCBIfam" id="NF003958">
    <property type="entry name" value="PRK05454.2-1"/>
    <property type="match status" value="1"/>
</dbReference>
<dbReference type="GO" id="GO:0016758">
    <property type="term" value="F:hexosyltransferase activity"/>
    <property type="evidence" value="ECO:0007669"/>
    <property type="project" value="TreeGrafter"/>
</dbReference>
<organism evidence="14 15">
    <name type="scientific">Thalassospira profundimaris</name>
    <dbReference type="NCBI Taxonomy" id="502049"/>
    <lineage>
        <taxon>Bacteria</taxon>
        <taxon>Pseudomonadati</taxon>
        <taxon>Pseudomonadota</taxon>
        <taxon>Alphaproteobacteria</taxon>
        <taxon>Rhodospirillales</taxon>
        <taxon>Thalassospiraceae</taxon>
        <taxon>Thalassospira</taxon>
    </lineage>
</organism>
<dbReference type="PANTHER" id="PTHR43867:SF5">
    <property type="entry name" value="GLUCANS BIOSYNTHESIS GLUCOSYLTRANSFERASE H"/>
    <property type="match status" value="1"/>
</dbReference>
<evidence type="ECO:0000256" key="12">
    <source>
        <dbReference type="SAM" id="Phobius"/>
    </source>
</evidence>
<feature type="transmembrane region" description="Helical" evidence="12">
    <location>
        <begin position="539"/>
        <end position="559"/>
    </location>
</feature>
<dbReference type="PANTHER" id="PTHR43867">
    <property type="entry name" value="CELLULOSE SYNTHASE CATALYTIC SUBUNIT A [UDP-FORMING]"/>
    <property type="match status" value="1"/>
</dbReference>
<keyword evidence="9 12" id="KW-0812">Transmembrane</keyword>
<keyword evidence="10 12" id="KW-1133">Transmembrane helix</keyword>
<evidence type="ECO:0000313" key="14">
    <source>
        <dbReference type="EMBL" id="RCK24291.1"/>
    </source>
</evidence>
<accession>A0A367VIN8</accession>
<keyword evidence="8 14" id="KW-0808">Transferase</keyword>
<feature type="transmembrane region" description="Helical" evidence="12">
    <location>
        <begin position="76"/>
        <end position="99"/>
    </location>
</feature>
<evidence type="ECO:0000256" key="5">
    <source>
        <dbReference type="ARBA" id="ARBA00022475"/>
    </source>
</evidence>
<feature type="transmembrane region" description="Helical" evidence="12">
    <location>
        <begin position="39"/>
        <end position="56"/>
    </location>
</feature>
<evidence type="ECO:0000259" key="13">
    <source>
        <dbReference type="Pfam" id="PF13632"/>
    </source>
</evidence>
<evidence type="ECO:0000313" key="15">
    <source>
        <dbReference type="Proteomes" id="UP000253061"/>
    </source>
</evidence>
<dbReference type="InterPro" id="IPR029044">
    <property type="entry name" value="Nucleotide-diphossugar_trans"/>
</dbReference>
<keyword evidence="11 12" id="KW-0472">Membrane</keyword>
<proteinExistence type="inferred from homology"/>
<dbReference type="AlphaFoldDB" id="A0A367VIN8"/>
<feature type="domain" description="Glycosyltransferase 2-like" evidence="13">
    <location>
        <begin position="221"/>
        <end position="422"/>
    </location>
</feature>
<dbReference type="RefSeq" id="WP_062956949.1">
    <property type="nucleotide sequence ID" value="NZ_JPWB01000002.1"/>
</dbReference>
<evidence type="ECO:0000256" key="4">
    <source>
        <dbReference type="ARBA" id="ARBA00020585"/>
    </source>
</evidence>
<reference evidence="14 15" key="1">
    <citation type="submission" date="2014-07" db="EMBL/GenBank/DDBJ databases">
        <title>Draft genome sequence of Thalassospira profundimaris R8-17.</title>
        <authorList>
            <person name="Lai Q."/>
            <person name="Shao Z."/>
        </authorList>
    </citation>
    <scope>NUCLEOTIDE SEQUENCE [LARGE SCALE GENOMIC DNA]</scope>
    <source>
        <strain evidence="14 15">R8-17</strain>
    </source>
</reference>
<comment type="caution">
    <text evidence="14">The sequence shown here is derived from an EMBL/GenBank/DDBJ whole genome shotgun (WGS) entry which is preliminary data.</text>
</comment>
<dbReference type="GO" id="GO:0005886">
    <property type="term" value="C:plasma membrane"/>
    <property type="evidence" value="ECO:0007669"/>
    <property type="project" value="UniProtKB-SubCell"/>
</dbReference>
<evidence type="ECO:0000256" key="8">
    <source>
        <dbReference type="ARBA" id="ARBA00022679"/>
    </source>
</evidence>
<comment type="similarity">
    <text evidence="3">Belongs to the glycosyltransferase 2 family. OpgH subfamily.</text>
</comment>